<dbReference type="InterPro" id="IPR036770">
    <property type="entry name" value="Ankyrin_rpt-contain_sf"/>
</dbReference>
<evidence type="ECO:0000313" key="3">
    <source>
        <dbReference type="Proteomes" id="UP000202511"/>
    </source>
</evidence>
<organism evidence="2 3">
    <name type="scientific">Pandoravirus inopinatum</name>
    <dbReference type="NCBI Taxonomy" id="1605721"/>
    <lineage>
        <taxon>Viruses</taxon>
        <taxon>Pandoravirus</taxon>
    </lineage>
</organism>
<dbReference type="Gene3D" id="1.25.40.20">
    <property type="entry name" value="Ankyrin repeat-containing domain"/>
    <property type="match status" value="1"/>
</dbReference>
<feature type="region of interest" description="Disordered" evidence="1">
    <location>
        <begin position="240"/>
        <end position="262"/>
    </location>
</feature>
<protein>
    <submittedName>
        <fullName evidence="2">Ankyrin repeat protein</fullName>
    </submittedName>
</protein>
<dbReference type="PANTHER" id="PTHR46586:SF3">
    <property type="entry name" value="ANKYRIN REPEAT-CONTAINING PROTEIN"/>
    <property type="match status" value="1"/>
</dbReference>
<feature type="compositionally biased region" description="Basic residues" evidence="1">
    <location>
        <begin position="243"/>
        <end position="254"/>
    </location>
</feature>
<proteinExistence type="predicted"/>
<dbReference type="RefSeq" id="YP_009119287.1">
    <property type="nucleotide sequence ID" value="NC_026440.1"/>
</dbReference>
<dbReference type="KEGG" id="vg:23461969"/>
<accession>A0A0B5JBV2</accession>
<reference evidence="2 3" key="1">
    <citation type="journal article" date="2015" name="Parasitol. Res.">
        <title>Viruses in close associations with free-living amoebae.</title>
        <authorList>
            <person name="Scheid P."/>
        </authorList>
    </citation>
    <scope>NUCLEOTIDE SEQUENCE [LARGE SCALE GENOMIC DNA]</scope>
    <source>
        <strain evidence="2">KlaHel</strain>
    </source>
</reference>
<evidence type="ECO:0000313" key="2">
    <source>
        <dbReference type="EMBL" id="AJF97052.1"/>
    </source>
</evidence>
<dbReference type="EMBL" id="KP136319">
    <property type="protein sequence ID" value="AJF97052.1"/>
    <property type="molecule type" value="Genomic_DNA"/>
</dbReference>
<dbReference type="InterPro" id="IPR052050">
    <property type="entry name" value="SecEffector_AnkRepeat"/>
</dbReference>
<dbReference type="PANTHER" id="PTHR46586">
    <property type="entry name" value="ANKYRIN REPEAT-CONTAINING PROTEIN"/>
    <property type="match status" value="1"/>
</dbReference>
<name>A0A0B5JBV2_9VIRU</name>
<dbReference type="GeneID" id="23461969"/>
<evidence type="ECO:0000256" key="1">
    <source>
        <dbReference type="SAM" id="MobiDB-lite"/>
    </source>
</evidence>
<dbReference type="Proteomes" id="UP000202511">
    <property type="component" value="Segment"/>
</dbReference>
<dbReference type="SUPFAM" id="SSF48403">
    <property type="entry name" value="Ankyrin repeat"/>
    <property type="match status" value="1"/>
</dbReference>
<sequence>MSRKGSWCGRPTQALPALPDNVLARILVGGLGDHHRRVAALVCRQWRSVIAAGLGPGADLRIDPRTQGRLAADGSLDVLVWLAERIPRSDAHWHPIVRGAAAGGHMDILDWAASEVARAYLDKALPYAAAAGTGRIDILVALDERGYRDLSGTTACTAAVAGGHIDCAEWLLARGAALDYRAACEHAVAACDTNTLAWLCALARDRTEDGYDWDPVSLMALASHPNVSAWLLQRARAAGATTSHHRKQHRRLHRDRQPVRHA</sequence>